<keyword evidence="2" id="KW-1185">Reference proteome</keyword>
<dbReference type="KEGG" id="hara:AArcS_2694"/>
<name>A0A897MNZ5_9EURY</name>
<dbReference type="AlphaFoldDB" id="A0A897MNZ5"/>
<sequence>MFSLENSELTDVLLDRHNNDVTFQDELREVYTGDSFVEQMQDWGNTDLGTQIMIE</sequence>
<protein>
    <submittedName>
        <fullName evidence="1">Uncharacterized protein</fullName>
    </submittedName>
</protein>
<dbReference type="Proteomes" id="UP000663586">
    <property type="component" value="Chromosome"/>
</dbReference>
<reference evidence="1" key="1">
    <citation type="submission" date="2020-11" db="EMBL/GenBank/DDBJ databases">
        <title>Carbohydrate-dependent, anaerobic sulfur respiration: A novel catabolism in halophilic archaea.</title>
        <authorList>
            <person name="Sorokin D.Y."/>
            <person name="Messina E."/>
            <person name="Smedile F."/>
            <person name="La Cono V."/>
            <person name="Hallsworth J.E."/>
            <person name="Yakimov M.M."/>
        </authorList>
    </citation>
    <scope>NUCLEOTIDE SEQUENCE</scope>
    <source>
        <strain evidence="1">AArc-S</strain>
    </source>
</reference>
<accession>A0A897MNZ5</accession>
<organism evidence="1 2">
    <name type="scientific">Natranaeroarchaeum sulfidigenes</name>
    <dbReference type="NCBI Taxonomy" id="2784880"/>
    <lineage>
        <taxon>Archaea</taxon>
        <taxon>Methanobacteriati</taxon>
        <taxon>Methanobacteriota</taxon>
        <taxon>Stenosarchaea group</taxon>
        <taxon>Halobacteria</taxon>
        <taxon>Halobacteriales</taxon>
        <taxon>Natronoarchaeaceae</taxon>
        <taxon>Natranaeroarchaeum</taxon>
    </lineage>
</organism>
<dbReference type="EMBL" id="CP064786">
    <property type="protein sequence ID" value="QSG03890.1"/>
    <property type="molecule type" value="Genomic_DNA"/>
</dbReference>
<proteinExistence type="predicted"/>
<gene>
    <name evidence="1" type="ORF">AArcS_2694</name>
</gene>
<evidence type="ECO:0000313" key="2">
    <source>
        <dbReference type="Proteomes" id="UP000663586"/>
    </source>
</evidence>
<evidence type="ECO:0000313" key="1">
    <source>
        <dbReference type="EMBL" id="QSG03890.1"/>
    </source>
</evidence>